<evidence type="ECO:0000256" key="3">
    <source>
        <dbReference type="ARBA" id="ARBA00022692"/>
    </source>
</evidence>
<keyword evidence="5 7" id="KW-0472">Membrane</keyword>
<protein>
    <submittedName>
        <fullName evidence="9">ABC transporter permease</fullName>
    </submittedName>
</protein>
<feature type="transmembrane region" description="Helical" evidence="7">
    <location>
        <begin position="388"/>
        <end position="408"/>
    </location>
</feature>
<feature type="transmembrane region" description="Helical" evidence="7">
    <location>
        <begin position="263"/>
        <end position="281"/>
    </location>
</feature>
<keyword evidence="3 7" id="KW-0812">Transmembrane</keyword>
<gene>
    <name evidence="8" type="ORF">DIU77_012185</name>
    <name evidence="9" type="ORF">DIU77_04615</name>
</gene>
<comment type="caution">
    <text evidence="9">The sequence shown here is derived from an EMBL/GenBank/DDBJ whole genome shotgun (WGS) entry which is preliminary data.</text>
</comment>
<dbReference type="InterPro" id="IPR001851">
    <property type="entry name" value="ABC_transp_permease"/>
</dbReference>
<evidence type="ECO:0000313" key="9">
    <source>
        <dbReference type="EMBL" id="PZM99959.1"/>
    </source>
</evidence>
<proteinExistence type="predicted"/>
<reference evidence="9" key="1">
    <citation type="submission" date="2018-05" db="EMBL/GenBank/DDBJ databases">
        <authorList>
            <person name="Lanie J.A."/>
            <person name="Ng W.-L."/>
            <person name="Kazmierczak K.M."/>
            <person name="Andrzejewski T.M."/>
            <person name="Davidsen T.M."/>
            <person name="Wayne K.J."/>
            <person name="Tettelin H."/>
            <person name="Glass J.I."/>
            <person name="Rusch D."/>
            <person name="Podicherti R."/>
            <person name="Tsui H.-C.T."/>
            <person name="Winkler M.E."/>
        </authorList>
    </citation>
    <scope>NUCLEOTIDE SEQUENCE</scope>
    <source>
        <strain evidence="9">ZC4RG45</strain>
    </source>
</reference>
<dbReference type="CDD" id="cd06580">
    <property type="entry name" value="TM_PBP1_transp_TpRbsC_like"/>
    <property type="match status" value="1"/>
</dbReference>
<dbReference type="GO" id="GO:0022857">
    <property type="term" value="F:transmembrane transporter activity"/>
    <property type="evidence" value="ECO:0007669"/>
    <property type="project" value="InterPro"/>
</dbReference>
<evidence type="ECO:0000256" key="1">
    <source>
        <dbReference type="ARBA" id="ARBA00004651"/>
    </source>
</evidence>
<evidence type="ECO:0000313" key="8">
    <source>
        <dbReference type="EMBL" id="MFO7192993.1"/>
    </source>
</evidence>
<dbReference type="GO" id="GO:0005886">
    <property type="term" value="C:plasma membrane"/>
    <property type="evidence" value="ECO:0007669"/>
    <property type="project" value="UniProtKB-SubCell"/>
</dbReference>
<dbReference type="PANTHER" id="PTHR47089:SF1">
    <property type="entry name" value="GUANOSINE ABC TRANSPORTER PERMEASE PROTEIN NUPP"/>
    <property type="match status" value="1"/>
</dbReference>
<feature type="region of interest" description="Disordered" evidence="6">
    <location>
        <begin position="1"/>
        <end position="38"/>
    </location>
</feature>
<dbReference type="EMBL" id="QGUI01000119">
    <property type="protein sequence ID" value="PZM99959.1"/>
    <property type="molecule type" value="Genomic_DNA"/>
</dbReference>
<evidence type="ECO:0000256" key="2">
    <source>
        <dbReference type="ARBA" id="ARBA00022475"/>
    </source>
</evidence>
<evidence type="ECO:0000313" key="10">
    <source>
        <dbReference type="Proteomes" id="UP000249324"/>
    </source>
</evidence>
<dbReference type="Proteomes" id="UP000249324">
    <property type="component" value="Unassembled WGS sequence"/>
</dbReference>
<feature type="transmembrane region" description="Helical" evidence="7">
    <location>
        <begin position="182"/>
        <end position="203"/>
    </location>
</feature>
<dbReference type="STRING" id="1111738.GCA_000427905_03599"/>
<feature type="transmembrane region" description="Helical" evidence="7">
    <location>
        <begin position="158"/>
        <end position="176"/>
    </location>
</feature>
<evidence type="ECO:0000256" key="5">
    <source>
        <dbReference type="ARBA" id="ARBA00023136"/>
    </source>
</evidence>
<name>A0A2W4LFT3_9PSEU</name>
<feature type="transmembrane region" description="Helical" evidence="7">
    <location>
        <begin position="311"/>
        <end position="332"/>
    </location>
</feature>
<feature type="transmembrane region" description="Helical" evidence="7">
    <location>
        <begin position="132"/>
        <end position="151"/>
    </location>
</feature>
<comment type="subcellular location">
    <subcellularLocation>
        <location evidence="1">Cell membrane</location>
        <topology evidence="1">Multi-pass membrane protein</topology>
    </subcellularLocation>
</comment>
<evidence type="ECO:0000256" key="7">
    <source>
        <dbReference type="SAM" id="Phobius"/>
    </source>
</evidence>
<reference evidence="8" key="4">
    <citation type="submission" date="2023-08" db="EMBL/GenBank/DDBJ databases">
        <authorList>
            <person name="Guima S.E.S."/>
            <person name="Martins L.F."/>
            <person name="Silva A.M."/>
            <person name="Setubal J.C."/>
        </authorList>
    </citation>
    <scope>NUCLEOTIDE SEQUENCE</scope>
    <source>
        <strain evidence="8">ZC4RG45</strain>
    </source>
</reference>
<dbReference type="AlphaFoldDB" id="A0A2W4LFT3"/>
<reference evidence="8" key="2">
    <citation type="submission" date="2018-05" db="EMBL/GenBank/DDBJ databases">
        <authorList>
            <person name="Moura L."/>
            <person name="Setubal J.C."/>
        </authorList>
    </citation>
    <scope>NUCLEOTIDE SEQUENCE</scope>
    <source>
        <strain evidence="8">ZC4RG45</strain>
    </source>
</reference>
<sequence length="430" mass="45126">MTDQDERPDAQAQDGGRDSAAATATEPKPDNRTEEEPSIGQRFLRELTTGSTALTFLSVVLALLIGAILIVVSDPDVHAAASYFFSRPGDTFAAAWTSASEAYAAMFSGAIIDFDEYTVGRALRPFADTLTYATPLIAAGLAVALAFRTGLLNIGAQGQLILGAILAGYIGFAVQLPPVIHIVVAMLAGFVGGAVWGGIAGLIKATRGAHEVIVTIMLNYIALFLLAYLLTTDAFQREGEDLPRSPFMLPTAELWRPIEGSRLNLGLLFALLAAVYTWWLLNRSTMGFRFKAVGLNPHAATTAGISVPRSYTMVMFICGGLAGIAGATQVMGTSLHLHTSIAEQLGFDAITVALLGRSSPVGTVLAAILFGALRAGATTMQAQTQTPIDIVLVVQALIVLFIAAPPLVRAVFRLKVRATTPVAPGSGGLA</sequence>
<accession>A0A2W4LFT3</accession>
<feature type="transmembrane region" description="Helical" evidence="7">
    <location>
        <begin position="53"/>
        <end position="72"/>
    </location>
</feature>
<reference evidence="8 10" key="3">
    <citation type="journal article" date="2021" name="BMC Genomics">
        <title>Genome-resolved metagenome and metatranscriptome analyses of thermophilic composting reveal key bacterial players and their metabolic interactions.</title>
        <authorList>
            <person name="Braga L.P.P."/>
            <person name="Pereira R.V."/>
            <person name="Martins L.F."/>
            <person name="Moura L.M.S."/>
            <person name="Sanchez F.B."/>
            <person name="Patane J.S.L."/>
            <person name="da Silva A.M."/>
            <person name="Setubal J.C."/>
        </authorList>
    </citation>
    <scope>NUCLEOTIDE SEQUENCE [LARGE SCALE GENOMIC DNA]</scope>
    <source>
        <strain evidence="8">ZC4RG45</strain>
    </source>
</reference>
<keyword evidence="2" id="KW-1003">Cell membrane</keyword>
<feature type="transmembrane region" description="Helical" evidence="7">
    <location>
        <begin position="212"/>
        <end position="230"/>
    </location>
</feature>
<dbReference type="Pfam" id="PF02653">
    <property type="entry name" value="BPD_transp_2"/>
    <property type="match status" value="1"/>
</dbReference>
<evidence type="ECO:0000256" key="6">
    <source>
        <dbReference type="SAM" id="MobiDB-lite"/>
    </source>
</evidence>
<dbReference type="EMBL" id="QGUI02000153">
    <property type="protein sequence ID" value="MFO7192993.1"/>
    <property type="molecule type" value="Genomic_DNA"/>
</dbReference>
<evidence type="ECO:0000256" key="4">
    <source>
        <dbReference type="ARBA" id="ARBA00022989"/>
    </source>
</evidence>
<organism evidence="9">
    <name type="scientific">Thermocrispum agreste</name>
    <dbReference type="NCBI Taxonomy" id="37925"/>
    <lineage>
        <taxon>Bacteria</taxon>
        <taxon>Bacillati</taxon>
        <taxon>Actinomycetota</taxon>
        <taxon>Actinomycetes</taxon>
        <taxon>Pseudonocardiales</taxon>
        <taxon>Pseudonocardiaceae</taxon>
        <taxon>Thermocrispum</taxon>
    </lineage>
</organism>
<keyword evidence="4 7" id="KW-1133">Transmembrane helix</keyword>
<dbReference type="PANTHER" id="PTHR47089">
    <property type="entry name" value="ABC TRANSPORTER, PERMEASE PROTEIN"/>
    <property type="match status" value="1"/>
</dbReference>
<feature type="transmembrane region" description="Helical" evidence="7">
    <location>
        <begin position="352"/>
        <end position="376"/>
    </location>
</feature>